<dbReference type="OrthoDB" id="98274at2157"/>
<feature type="domain" description="PKD" evidence="1">
    <location>
        <begin position="577"/>
        <end position="641"/>
    </location>
</feature>
<dbReference type="Proteomes" id="UP000694228">
    <property type="component" value="Chromosome"/>
</dbReference>
<evidence type="ECO:0000259" key="1">
    <source>
        <dbReference type="PROSITE" id="PS50093"/>
    </source>
</evidence>
<dbReference type="Pfam" id="PF18911">
    <property type="entry name" value="PKD_4"/>
    <property type="match status" value="1"/>
</dbReference>
<reference evidence="2 3" key="1">
    <citation type="submission" date="2021-06" db="EMBL/GenBank/DDBJ databases">
        <title>Complete genome sequence of the secondary alcohol utilizing methanogen Methanospirillum hungatei strain GP1.</title>
        <authorList>
            <person name="Day L.A."/>
            <person name="Costa K.C."/>
        </authorList>
    </citation>
    <scope>NUCLEOTIDE SEQUENCE [LARGE SCALE GENOMIC DNA]</scope>
    <source>
        <strain evidence="2 3">GP1</strain>
    </source>
</reference>
<accession>A0A8F5ZF88</accession>
<gene>
    <name evidence="2" type="ORF">KSK55_04260</name>
</gene>
<protein>
    <submittedName>
        <fullName evidence="2">PKD domain-containing protein</fullName>
    </submittedName>
</protein>
<sequence>MRISLSCVIVCICFFMAGFGFVSADNISQGTEVNNSSIHSGINNELWRSEQSAYSDSLLHETLLSPSMNSNKTSNISSNFLSDLDMRSGTRLPEFKVDWDRSLGGSKDEMTYSAAQTADGGYIVAGYTYSEDGDIKEFFGGWDIWIAKLDSARNLEWAKSLGGSGDDYAMSVIQNNAGEYLIAGYTDSTDGDITTNHGGFDYWVIKLDTHGNLIWQKCLGGSKTDEARSIKQTSDGGYLIGGYTWSDDGDVSGHIGTYDYWIVKLNSSGKILWNKCLGGSSWDYAVSAIETVDKGYFIGGESLSRNGNVTGNHGGFDYWVVKLNSQGELVFEKSLGGSKDELLNSAIQTRDGGYLLIGSTESNDGNVTGNHGGLDYWIVKLDSAGLIEWQKCFGGSSYEKAYSAVMSPTGGYAVAGSTHSTDGDVSENHGAQDYWLISINSLGTLEWEKCFGGSNYDYGFNLILNTDQSYCITGISESIDGDVSGNHGWWDYWLVQVSVWYSVESASDEWSIVYPHGNLSYIEGSNAAYITQGKPGAILDDVIVNGTSQGPLLNYTFQSIASNHSIHTYGNPVKDQVHVMFNITPTSGMHPLDVTFSDMSLGNPTSWFWQFGDGGTSIEKEPSHTYRNPGSYTVSLQAFNNQTSGFNSCTGCIEVN</sequence>
<name>A0A8F5ZF88_METHU</name>
<dbReference type="PROSITE" id="PS50093">
    <property type="entry name" value="PKD"/>
    <property type="match status" value="1"/>
</dbReference>
<dbReference type="FunFam" id="2.60.40.10:FF:000270">
    <property type="entry name" value="Cell surface protein"/>
    <property type="match status" value="1"/>
</dbReference>
<dbReference type="InterPro" id="IPR022409">
    <property type="entry name" value="PKD/Chitinase_dom"/>
</dbReference>
<dbReference type="InterPro" id="IPR000601">
    <property type="entry name" value="PKD_dom"/>
</dbReference>
<dbReference type="PANTHER" id="PTHR42754:SF1">
    <property type="entry name" value="LIPOPROTEIN"/>
    <property type="match status" value="1"/>
</dbReference>
<dbReference type="AlphaFoldDB" id="A0A8F5ZF88"/>
<dbReference type="SMART" id="SM00089">
    <property type="entry name" value="PKD"/>
    <property type="match status" value="1"/>
</dbReference>
<dbReference type="CDD" id="cd00146">
    <property type="entry name" value="PKD"/>
    <property type="match status" value="1"/>
</dbReference>
<proteinExistence type="predicted"/>
<dbReference type="PANTHER" id="PTHR42754">
    <property type="entry name" value="ENDOGLUCANASE"/>
    <property type="match status" value="1"/>
</dbReference>
<organism evidence="2 3">
    <name type="scientific">Methanospirillum hungatei</name>
    <dbReference type="NCBI Taxonomy" id="2203"/>
    <lineage>
        <taxon>Archaea</taxon>
        <taxon>Methanobacteriati</taxon>
        <taxon>Methanobacteriota</taxon>
        <taxon>Stenosarchaea group</taxon>
        <taxon>Methanomicrobia</taxon>
        <taxon>Methanomicrobiales</taxon>
        <taxon>Methanospirillaceae</taxon>
        <taxon>Methanospirillum</taxon>
    </lineage>
</organism>
<evidence type="ECO:0000313" key="3">
    <source>
        <dbReference type="Proteomes" id="UP000694228"/>
    </source>
</evidence>
<dbReference type="EMBL" id="CP077107">
    <property type="protein sequence ID" value="QXO95622.1"/>
    <property type="molecule type" value="Genomic_DNA"/>
</dbReference>
<evidence type="ECO:0000313" key="2">
    <source>
        <dbReference type="EMBL" id="QXO95622.1"/>
    </source>
</evidence>